<evidence type="ECO:0000256" key="4">
    <source>
        <dbReference type="SAM" id="MobiDB-lite"/>
    </source>
</evidence>
<protein>
    <recommendedName>
        <fullName evidence="5">3CxxC-type domain-containing protein</fullName>
    </recommendedName>
</protein>
<organism evidence="6 7">
    <name type="scientific">Mortierella hygrophila</name>
    <dbReference type="NCBI Taxonomy" id="979708"/>
    <lineage>
        <taxon>Eukaryota</taxon>
        <taxon>Fungi</taxon>
        <taxon>Fungi incertae sedis</taxon>
        <taxon>Mucoromycota</taxon>
        <taxon>Mortierellomycotina</taxon>
        <taxon>Mortierellomycetes</taxon>
        <taxon>Mortierellales</taxon>
        <taxon>Mortierellaceae</taxon>
        <taxon>Mortierella</taxon>
    </lineage>
</organism>
<evidence type="ECO:0000256" key="3">
    <source>
        <dbReference type="ARBA" id="ARBA00022833"/>
    </source>
</evidence>
<feature type="compositionally biased region" description="Basic and acidic residues" evidence="4">
    <location>
        <begin position="68"/>
        <end position="91"/>
    </location>
</feature>
<dbReference type="GO" id="GO:0008270">
    <property type="term" value="F:zinc ion binding"/>
    <property type="evidence" value="ECO:0007669"/>
    <property type="project" value="UniProtKB-KW"/>
</dbReference>
<keyword evidence="1" id="KW-0479">Metal-binding</keyword>
<sequence>MTTDSTKAPPLIVKSQGATQIKDPMTPNKSRTPKAPKIPKAASSPKTASTPKESKVSNSPQASQAPKISKEPNESKESKEPKEPKEPKELNTPKPSNKPKKPKALKKPKTPKVKNENEMDAAEHHAALAEAPKGSQYKYDPNLTAERCRKHDVRNMSGRFVCSPCKFKKQHTWGSGVICTQLFLSRSNTYRAVFFGQQCKKCDKYGKLELDVGKYVERVLDTFELWRGLREARMPDPHVTTGPHDSRRCYGCQLGICNKRDDDEDDYNYDSDNGKNLRSFVRGRY</sequence>
<keyword evidence="2" id="KW-0863">Zinc-finger</keyword>
<dbReference type="InterPro" id="IPR027377">
    <property type="entry name" value="ZAR1/RTP1-5-like_Znf-3CxxC"/>
</dbReference>
<accession>A0A9P6F8W4</accession>
<feature type="compositionally biased region" description="Polar residues" evidence="4">
    <location>
        <begin position="44"/>
        <end position="64"/>
    </location>
</feature>
<dbReference type="Proteomes" id="UP000723463">
    <property type="component" value="Unassembled WGS sequence"/>
</dbReference>
<comment type="caution">
    <text evidence="6">The sequence shown here is derived from an EMBL/GenBank/DDBJ whole genome shotgun (WGS) entry which is preliminary data.</text>
</comment>
<gene>
    <name evidence="6" type="ORF">EC957_011732</name>
</gene>
<evidence type="ECO:0000259" key="5">
    <source>
        <dbReference type="SMART" id="SM01328"/>
    </source>
</evidence>
<keyword evidence="7" id="KW-1185">Reference proteome</keyword>
<feature type="compositionally biased region" description="Basic residues" evidence="4">
    <location>
        <begin position="97"/>
        <end position="112"/>
    </location>
</feature>
<evidence type="ECO:0000313" key="7">
    <source>
        <dbReference type="Proteomes" id="UP000723463"/>
    </source>
</evidence>
<reference evidence="6" key="1">
    <citation type="journal article" date="2020" name="Fungal Divers.">
        <title>Resolving the Mortierellaceae phylogeny through synthesis of multi-gene phylogenetics and phylogenomics.</title>
        <authorList>
            <person name="Vandepol N."/>
            <person name="Liber J."/>
            <person name="Desiro A."/>
            <person name="Na H."/>
            <person name="Kennedy M."/>
            <person name="Barry K."/>
            <person name="Grigoriev I.V."/>
            <person name="Miller A.N."/>
            <person name="O'Donnell K."/>
            <person name="Stajich J.E."/>
            <person name="Bonito G."/>
        </authorList>
    </citation>
    <scope>NUCLEOTIDE SEQUENCE</scope>
    <source>
        <strain evidence="6">NRRL 2591</strain>
    </source>
</reference>
<keyword evidence="3" id="KW-0862">Zinc</keyword>
<evidence type="ECO:0000313" key="6">
    <source>
        <dbReference type="EMBL" id="KAF9544726.1"/>
    </source>
</evidence>
<dbReference type="Pfam" id="PF13695">
    <property type="entry name" value="Zn_ribbon_3CxxC"/>
    <property type="match status" value="1"/>
</dbReference>
<dbReference type="EMBL" id="JAAAXW010000085">
    <property type="protein sequence ID" value="KAF9544726.1"/>
    <property type="molecule type" value="Genomic_DNA"/>
</dbReference>
<proteinExistence type="predicted"/>
<name>A0A9P6F8W4_9FUNG</name>
<feature type="region of interest" description="Disordered" evidence="4">
    <location>
        <begin position="1"/>
        <end position="119"/>
    </location>
</feature>
<feature type="domain" description="3CxxC-type" evidence="5">
    <location>
        <begin position="155"/>
        <end position="255"/>
    </location>
</feature>
<dbReference type="SMART" id="SM01328">
    <property type="entry name" value="zf-3CxxC"/>
    <property type="match status" value="1"/>
</dbReference>
<dbReference type="AlphaFoldDB" id="A0A9P6F8W4"/>
<evidence type="ECO:0000256" key="2">
    <source>
        <dbReference type="ARBA" id="ARBA00022771"/>
    </source>
</evidence>
<evidence type="ECO:0000256" key="1">
    <source>
        <dbReference type="ARBA" id="ARBA00022723"/>
    </source>
</evidence>